<accession>A0ABQ5JQ26</accession>
<keyword evidence="2" id="KW-0472">Membrane</keyword>
<reference evidence="3 4" key="1">
    <citation type="submission" date="2022-03" db="EMBL/GenBank/DDBJ databases">
        <title>Draft genome sequence of Furfurilactobacillus curtus JCM 31185.</title>
        <authorList>
            <person name="Suzuki S."/>
            <person name="Endo A."/>
            <person name="Kajikawa A."/>
        </authorList>
    </citation>
    <scope>NUCLEOTIDE SEQUENCE [LARGE SCALE GENOMIC DNA]</scope>
    <source>
        <strain evidence="3 4">JCM 31185</strain>
    </source>
</reference>
<evidence type="ECO:0000256" key="1">
    <source>
        <dbReference type="SAM" id="MobiDB-lite"/>
    </source>
</evidence>
<proteinExistence type="predicted"/>
<evidence type="ECO:0000313" key="4">
    <source>
        <dbReference type="Proteomes" id="UP001628078"/>
    </source>
</evidence>
<evidence type="ECO:0000313" key="3">
    <source>
        <dbReference type="EMBL" id="GKT06601.1"/>
    </source>
</evidence>
<dbReference type="Proteomes" id="UP001628078">
    <property type="component" value="Unassembled WGS sequence"/>
</dbReference>
<keyword evidence="4" id="KW-1185">Reference proteome</keyword>
<dbReference type="RefSeq" id="WP_407884885.1">
    <property type="nucleotide sequence ID" value="NZ_BQXO01000007.1"/>
</dbReference>
<organism evidence="3 4">
    <name type="scientific">Furfurilactobacillus curtus</name>
    <dbReference type="NCBI Taxonomy" id="1746200"/>
    <lineage>
        <taxon>Bacteria</taxon>
        <taxon>Bacillati</taxon>
        <taxon>Bacillota</taxon>
        <taxon>Bacilli</taxon>
        <taxon>Lactobacillales</taxon>
        <taxon>Lactobacillaceae</taxon>
        <taxon>Furfurilactobacillus</taxon>
    </lineage>
</organism>
<keyword evidence="2" id="KW-1133">Transmembrane helix</keyword>
<protein>
    <submittedName>
        <fullName evidence="3">Uncharacterized protein</fullName>
    </submittedName>
</protein>
<comment type="caution">
    <text evidence="3">The sequence shown here is derived from an EMBL/GenBank/DDBJ whole genome shotgun (WGS) entry which is preliminary data.</text>
</comment>
<sequence length="440" mass="47885">MQKETERARPGLQQLTMMMLAVSGVVFATTAKVLADPMMQTTVLTNQSNTLFGKTSLGDTSASNQSGETVNQNQLAIERQAMASAAEVVNQAQATNSSAQQVVSQAVSEVTQTTSLADSAVSAYPEQPALQQTAMQASSQQQQVGSETVKISQVANALTSRATAFDRLAQFSGDDQLLVSAVKQATSMAGDLSLLADQMRSFAIIANGWRVMAGNNVQTIQQLLLNLPAQQSGSLTGQPVMLWQPNFEHFMPTVREPGVKTSILKASSPQSSSNQMYVNAVTMQSQAMPKETGEHSQGIRLSEQTAVQRPGERKAHVNKQQGISSKTHHRHTRVINRIVKSKKVSRLNELRQTLQFMGVLAMILAVTLIYRMIIRKVIVIKDGQYLISRNGQVRFASVSVNSATVLSSYFAAKHLLSGEHGYVIVSAHKFKTAIRKKIRK</sequence>
<keyword evidence="2" id="KW-0812">Transmembrane</keyword>
<gene>
    <name evidence="3" type="ORF">JCM31185_18880</name>
</gene>
<feature type="transmembrane region" description="Helical" evidence="2">
    <location>
        <begin position="354"/>
        <end position="374"/>
    </location>
</feature>
<name>A0ABQ5JQ26_9LACO</name>
<feature type="region of interest" description="Disordered" evidence="1">
    <location>
        <begin position="305"/>
        <end position="331"/>
    </location>
</feature>
<evidence type="ECO:0000256" key="2">
    <source>
        <dbReference type="SAM" id="Phobius"/>
    </source>
</evidence>
<dbReference type="EMBL" id="BQXO01000007">
    <property type="protein sequence ID" value="GKT06601.1"/>
    <property type="molecule type" value="Genomic_DNA"/>
</dbReference>